<dbReference type="Proteomes" id="UP001396334">
    <property type="component" value="Unassembled WGS sequence"/>
</dbReference>
<comment type="caution">
    <text evidence="1">The sequence shown here is derived from an EMBL/GenBank/DDBJ whole genome shotgun (WGS) entry which is preliminary data.</text>
</comment>
<evidence type="ECO:0000313" key="1">
    <source>
        <dbReference type="EMBL" id="KAK8990318.1"/>
    </source>
</evidence>
<organism evidence="1 2">
    <name type="scientific">Hibiscus sabdariffa</name>
    <name type="common">roselle</name>
    <dbReference type="NCBI Taxonomy" id="183260"/>
    <lineage>
        <taxon>Eukaryota</taxon>
        <taxon>Viridiplantae</taxon>
        <taxon>Streptophyta</taxon>
        <taxon>Embryophyta</taxon>
        <taxon>Tracheophyta</taxon>
        <taxon>Spermatophyta</taxon>
        <taxon>Magnoliopsida</taxon>
        <taxon>eudicotyledons</taxon>
        <taxon>Gunneridae</taxon>
        <taxon>Pentapetalae</taxon>
        <taxon>rosids</taxon>
        <taxon>malvids</taxon>
        <taxon>Malvales</taxon>
        <taxon>Malvaceae</taxon>
        <taxon>Malvoideae</taxon>
        <taxon>Hibiscus</taxon>
    </lineage>
</organism>
<keyword evidence="2" id="KW-1185">Reference proteome</keyword>
<evidence type="ECO:0000313" key="2">
    <source>
        <dbReference type="Proteomes" id="UP001396334"/>
    </source>
</evidence>
<dbReference type="EMBL" id="JBBPBN010000054">
    <property type="protein sequence ID" value="KAK8990318.1"/>
    <property type="molecule type" value="Genomic_DNA"/>
</dbReference>
<proteinExistence type="predicted"/>
<reference evidence="1 2" key="1">
    <citation type="journal article" date="2024" name="G3 (Bethesda)">
        <title>Genome assembly of Hibiscus sabdariffa L. provides insights into metabolisms of medicinal natural products.</title>
        <authorList>
            <person name="Kim T."/>
        </authorList>
    </citation>
    <scope>NUCLEOTIDE SEQUENCE [LARGE SCALE GENOMIC DNA]</scope>
    <source>
        <strain evidence="1">TK-2024</strain>
        <tissue evidence="1">Old leaves</tissue>
    </source>
</reference>
<sequence>MIVSSKKQRPRSRTQLRCNLSPLFHGTPPPLSTVQHAPTVNLRFRFQASPELLIGGQIHTYFLSLIEDRTEKKHKLLCEG</sequence>
<name>A0ABR2PPT6_9ROSI</name>
<protein>
    <submittedName>
        <fullName evidence="1">Uncharacterized protein</fullName>
    </submittedName>
</protein>
<accession>A0ABR2PPT6</accession>
<gene>
    <name evidence="1" type="ORF">V6N11_009023</name>
</gene>